<proteinExistence type="predicted"/>
<accession>A0A8B6E132</accession>
<dbReference type="Proteomes" id="UP000596742">
    <property type="component" value="Unassembled WGS sequence"/>
</dbReference>
<name>A0A8B6E132_MYTGA</name>
<organism evidence="1 2">
    <name type="scientific">Mytilus galloprovincialis</name>
    <name type="common">Mediterranean mussel</name>
    <dbReference type="NCBI Taxonomy" id="29158"/>
    <lineage>
        <taxon>Eukaryota</taxon>
        <taxon>Metazoa</taxon>
        <taxon>Spiralia</taxon>
        <taxon>Lophotrochozoa</taxon>
        <taxon>Mollusca</taxon>
        <taxon>Bivalvia</taxon>
        <taxon>Autobranchia</taxon>
        <taxon>Pteriomorphia</taxon>
        <taxon>Mytilida</taxon>
        <taxon>Mytiloidea</taxon>
        <taxon>Mytilidae</taxon>
        <taxon>Mytilinae</taxon>
        <taxon>Mytilus</taxon>
    </lineage>
</organism>
<evidence type="ECO:0000313" key="1">
    <source>
        <dbReference type="EMBL" id="VDI26648.1"/>
    </source>
</evidence>
<dbReference type="EMBL" id="UYJE01004265">
    <property type="protein sequence ID" value="VDI26648.1"/>
    <property type="molecule type" value="Genomic_DNA"/>
</dbReference>
<evidence type="ECO:0000313" key="2">
    <source>
        <dbReference type="Proteomes" id="UP000596742"/>
    </source>
</evidence>
<comment type="caution">
    <text evidence="1">The sequence shown here is derived from an EMBL/GenBank/DDBJ whole genome shotgun (WGS) entry which is preliminary data.</text>
</comment>
<sequence length="144" mass="16983">MLIKSVTVHLAEIHDQNIDRSYTHFKFCSFDTGTRYFGQGFPSPPKKDHIENTEEFVTSELFDNNLESNNQYQTENTTCKINLEIEESWEQDNQDNITNKQEIIQQNELQIGEIIEISCEHKEKKQLKQTKPKMFPCLKEINKI</sequence>
<reference evidence="1" key="1">
    <citation type="submission" date="2018-11" db="EMBL/GenBank/DDBJ databases">
        <authorList>
            <person name="Alioto T."/>
            <person name="Alioto T."/>
        </authorList>
    </citation>
    <scope>NUCLEOTIDE SEQUENCE</scope>
</reference>
<protein>
    <submittedName>
        <fullName evidence="1">Uncharacterized protein</fullName>
    </submittedName>
</protein>
<gene>
    <name evidence="1" type="ORF">MGAL_10B033780</name>
</gene>
<keyword evidence="2" id="KW-1185">Reference proteome</keyword>
<dbReference type="AlphaFoldDB" id="A0A8B6E132"/>